<dbReference type="Proteomes" id="UP001152795">
    <property type="component" value="Unassembled WGS sequence"/>
</dbReference>
<organism evidence="1 2">
    <name type="scientific">Paramuricea clavata</name>
    <name type="common">Red gorgonian</name>
    <name type="synonym">Violescent sea-whip</name>
    <dbReference type="NCBI Taxonomy" id="317549"/>
    <lineage>
        <taxon>Eukaryota</taxon>
        <taxon>Metazoa</taxon>
        <taxon>Cnidaria</taxon>
        <taxon>Anthozoa</taxon>
        <taxon>Octocorallia</taxon>
        <taxon>Malacalcyonacea</taxon>
        <taxon>Plexauridae</taxon>
        <taxon>Paramuricea</taxon>
    </lineage>
</organism>
<comment type="caution">
    <text evidence="1">The sequence shown here is derived from an EMBL/GenBank/DDBJ whole genome shotgun (WGS) entry which is preliminary data.</text>
</comment>
<evidence type="ECO:0000313" key="1">
    <source>
        <dbReference type="EMBL" id="CAB3985027.1"/>
    </source>
</evidence>
<reference evidence="1" key="1">
    <citation type="submission" date="2020-04" db="EMBL/GenBank/DDBJ databases">
        <authorList>
            <person name="Alioto T."/>
            <person name="Alioto T."/>
            <person name="Gomez Garrido J."/>
        </authorList>
    </citation>
    <scope>NUCLEOTIDE SEQUENCE</scope>
    <source>
        <strain evidence="1">A484AB</strain>
    </source>
</reference>
<keyword evidence="2" id="KW-1185">Reference proteome</keyword>
<accession>A0A6S7G9H1</accession>
<gene>
    <name evidence="1" type="ORF">PACLA_8A036417</name>
</gene>
<name>A0A6S7G9H1_PARCT</name>
<sequence>MYYTFKSIITFFVDKPKYMANKYFVFLVYSVWTTVHNMSRIVIFFVMVLIRTSSARPGWSQSKEGEVEEPVPPPSDDCRPLGTFCKRETSDGVVREKRCCSGSCVYHNSHYGTKFYKCESNQTSK</sequence>
<protein>
    <submittedName>
        <fullName evidence="1">Uncharacterized protein</fullName>
    </submittedName>
</protein>
<evidence type="ECO:0000313" key="2">
    <source>
        <dbReference type="Proteomes" id="UP001152795"/>
    </source>
</evidence>
<proteinExistence type="predicted"/>
<dbReference type="AlphaFoldDB" id="A0A6S7G9H1"/>
<dbReference type="EMBL" id="CACRXK020000818">
    <property type="protein sequence ID" value="CAB3985027.1"/>
    <property type="molecule type" value="Genomic_DNA"/>
</dbReference>